<feature type="region of interest" description="Disordered" evidence="1">
    <location>
        <begin position="84"/>
        <end position="116"/>
    </location>
</feature>
<dbReference type="EMBL" id="JBBNAG010000005">
    <property type="protein sequence ID" value="KAK9131929.1"/>
    <property type="molecule type" value="Genomic_DNA"/>
</dbReference>
<name>A0AAP0JDD8_9MAGN</name>
<evidence type="ECO:0000313" key="2">
    <source>
        <dbReference type="EMBL" id="KAK9131929.1"/>
    </source>
</evidence>
<dbReference type="AlphaFoldDB" id="A0AAP0JDD8"/>
<sequence>MYADKLVEKLNRPPTASELCLYFHTKDYDGVTFLDSRVEKIVTTIQRRRIELTQSQPDTPIDEIELYLFVAERDDKGLTYRLGWTPSGSRRRHATTGGAGGGDGVGPSQPISSPNELVVLLQRDF</sequence>
<gene>
    <name evidence="2" type="ORF">Scep_011457</name>
</gene>
<keyword evidence="3" id="KW-1185">Reference proteome</keyword>
<dbReference type="Proteomes" id="UP001419268">
    <property type="component" value="Unassembled WGS sequence"/>
</dbReference>
<evidence type="ECO:0000313" key="3">
    <source>
        <dbReference type="Proteomes" id="UP001419268"/>
    </source>
</evidence>
<comment type="caution">
    <text evidence="2">The sequence shown here is derived from an EMBL/GenBank/DDBJ whole genome shotgun (WGS) entry which is preliminary data.</text>
</comment>
<protein>
    <submittedName>
        <fullName evidence="2">Uncharacterized protein</fullName>
    </submittedName>
</protein>
<evidence type="ECO:0000256" key="1">
    <source>
        <dbReference type="SAM" id="MobiDB-lite"/>
    </source>
</evidence>
<reference evidence="2 3" key="1">
    <citation type="submission" date="2024-01" db="EMBL/GenBank/DDBJ databases">
        <title>Genome assemblies of Stephania.</title>
        <authorList>
            <person name="Yang L."/>
        </authorList>
    </citation>
    <scope>NUCLEOTIDE SEQUENCE [LARGE SCALE GENOMIC DNA]</scope>
    <source>
        <strain evidence="2">JXDWG</strain>
        <tissue evidence="2">Leaf</tissue>
    </source>
</reference>
<organism evidence="2 3">
    <name type="scientific">Stephania cephalantha</name>
    <dbReference type="NCBI Taxonomy" id="152367"/>
    <lineage>
        <taxon>Eukaryota</taxon>
        <taxon>Viridiplantae</taxon>
        <taxon>Streptophyta</taxon>
        <taxon>Embryophyta</taxon>
        <taxon>Tracheophyta</taxon>
        <taxon>Spermatophyta</taxon>
        <taxon>Magnoliopsida</taxon>
        <taxon>Ranunculales</taxon>
        <taxon>Menispermaceae</taxon>
        <taxon>Menispermoideae</taxon>
        <taxon>Cissampelideae</taxon>
        <taxon>Stephania</taxon>
    </lineage>
</organism>
<proteinExistence type="predicted"/>
<accession>A0AAP0JDD8</accession>